<dbReference type="CDD" id="cd08249">
    <property type="entry name" value="enoyl_reductase_like"/>
    <property type="match status" value="1"/>
</dbReference>
<keyword evidence="6" id="KW-1185">Reference proteome</keyword>
<dbReference type="PANTHER" id="PTHR45348">
    <property type="entry name" value="HYPOTHETICAL OXIDOREDUCTASE (EUROFUNG)"/>
    <property type="match status" value="1"/>
</dbReference>
<keyword evidence="2" id="KW-0521">NADP</keyword>
<dbReference type="InterPro" id="IPR020843">
    <property type="entry name" value="ER"/>
</dbReference>
<dbReference type="PANTHER" id="PTHR45348:SF6">
    <property type="entry name" value="TRANS-ENOYL REDUCTASE APDC"/>
    <property type="match status" value="1"/>
</dbReference>
<reference evidence="5 6" key="1">
    <citation type="submission" date="2019-06" db="EMBL/GenBank/DDBJ databases">
        <authorList>
            <person name="Broberg M."/>
        </authorList>
    </citation>
    <scope>NUCLEOTIDE SEQUENCE [LARGE SCALE GENOMIC DNA]</scope>
</reference>
<evidence type="ECO:0000313" key="6">
    <source>
        <dbReference type="Proteomes" id="UP000766486"/>
    </source>
</evidence>
<proteinExistence type="inferred from homology"/>
<feature type="domain" description="Enoyl reductase (ER)" evidence="4">
    <location>
        <begin position="27"/>
        <end position="285"/>
    </location>
</feature>
<comment type="similarity">
    <text evidence="1">Belongs to the zinc-containing alcohol dehydrogenase family.</text>
</comment>
<evidence type="ECO:0000259" key="4">
    <source>
        <dbReference type="SMART" id="SM00829"/>
    </source>
</evidence>
<accession>A0ABY6U6I7</accession>
<dbReference type="Pfam" id="PF08240">
    <property type="entry name" value="ADH_N"/>
    <property type="match status" value="1"/>
</dbReference>
<comment type="caution">
    <text evidence="5">The sequence shown here is derived from an EMBL/GenBank/DDBJ whole genome shotgun (WGS) entry which is preliminary data.</text>
</comment>
<dbReference type="SUPFAM" id="SSF50129">
    <property type="entry name" value="GroES-like"/>
    <property type="match status" value="1"/>
</dbReference>
<protein>
    <recommendedName>
        <fullName evidence="4">Enoyl reductase (ER) domain-containing protein</fullName>
    </recommendedName>
</protein>
<dbReference type="InterPro" id="IPR036291">
    <property type="entry name" value="NAD(P)-bd_dom_sf"/>
</dbReference>
<dbReference type="SMART" id="SM00829">
    <property type="entry name" value="PKS_ER"/>
    <property type="match status" value="1"/>
</dbReference>
<keyword evidence="3" id="KW-0560">Oxidoreductase</keyword>
<evidence type="ECO:0000256" key="2">
    <source>
        <dbReference type="ARBA" id="ARBA00022857"/>
    </source>
</evidence>
<gene>
    <name evidence="5" type="ORF">CLO192961_LOCUS176431</name>
</gene>
<sequence length="285" mass="30162">MSTATTSSRYLSELPHVQQAFVQDSEGRPILIDNAPLPVITLGTVLVKTAAVGLNPSDVKIPKRYPAPGAVCGLDYAGVIVRMDNEAARLRPDLKIGDSVCSLVHGSNPADSGNGSFAEYISAPAQLVIKVPKGLSLNQASALGVALATNCLALWDCLAIPGSPSSPSPESFDALVYGGSTCFGTMAIQLLKLSGARVITTCSPRSFDLVKDYGADLAFDYAESSAPEAVRTLTKNRLRYALDCIADQDSASFCYMSLGSQVLDIRVWNSALRASDPERRESTTL</sequence>
<dbReference type="Pfam" id="PF00107">
    <property type="entry name" value="ADH_zinc_N"/>
    <property type="match status" value="1"/>
</dbReference>
<organism evidence="5 6">
    <name type="scientific">Bionectria ochroleuca</name>
    <name type="common">Gliocladium roseum</name>
    <dbReference type="NCBI Taxonomy" id="29856"/>
    <lineage>
        <taxon>Eukaryota</taxon>
        <taxon>Fungi</taxon>
        <taxon>Dikarya</taxon>
        <taxon>Ascomycota</taxon>
        <taxon>Pezizomycotina</taxon>
        <taxon>Sordariomycetes</taxon>
        <taxon>Hypocreomycetidae</taxon>
        <taxon>Hypocreales</taxon>
        <taxon>Bionectriaceae</taxon>
        <taxon>Clonostachys</taxon>
    </lineage>
</organism>
<evidence type="ECO:0000256" key="3">
    <source>
        <dbReference type="ARBA" id="ARBA00023002"/>
    </source>
</evidence>
<dbReference type="Gene3D" id="3.90.180.10">
    <property type="entry name" value="Medium-chain alcohol dehydrogenases, catalytic domain"/>
    <property type="match status" value="1"/>
</dbReference>
<dbReference type="InterPro" id="IPR013149">
    <property type="entry name" value="ADH-like_C"/>
</dbReference>
<dbReference type="InterPro" id="IPR047122">
    <property type="entry name" value="Trans-enoyl_RdTase-like"/>
</dbReference>
<dbReference type="Gene3D" id="3.40.50.720">
    <property type="entry name" value="NAD(P)-binding Rossmann-like Domain"/>
    <property type="match status" value="1"/>
</dbReference>
<dbReference type="EMBL" id="CABFNS010000741">
    <property type="protein sequence ID" value="VUC25825.1"/>
    <property type="molecule type" value="Genomic_DNA"/>
</dbReference>
<dbReference type="InterPro" id="IPR013154">
    <property type="entry name" value="ADH-like_N"/>
</dbReference>
<name>A0ABY6U6I7_BIOOC</name>
<dbReference type="InterPro" id="IPR011032">
    <property type="entry name" value="GroES-like_sf"/>
</dbReference>
<evidence type="ECO:0000256" key="1">
    <source>
        <dbReference type="ARBA" id="ARBA00008072"/>
    </source>
</evidence>
<evidence type="ECO:0000313" key="5">
    <source>
        <dbReference type="EMBL" id="VUC25825.1"/>
    </source>
</evidence>
<dbReference type="Proteomes" id="UP000766486">
    <property type="component" value="Unassembled WGS sequence"/>
</dbReference>
<dbReference type="SUPFAM" id="SSF51735">
    <property type="entry name" value="NAD(P)-binding Rossmann-fold domains"/>
    <property type="match status" value="1"/>
</dbReference>